<evidence type="ECO:0000256" key="8">
    <source>
        <dbReference type="ARBA" id="ARBA00023098"/>
    </source>
</evidence>
<gene>
    <name evidence="12" type="ORF">OMK_00999</name>
</gene>
<evidence type="ECO:0000256" key="3">
    <source>
        <dbReference type="ARBA" id="ARBA00022516"/>
    </source>
</evidence>
<evidence type="ECO:0000256" key="7">
    <source>
        <dbReference type="ARBA" id="ARBA00022840"/>
    </source>
</evidence>
<comment type="caution">
    <text evidence="12">The sequence shown here is derived from an EMBL/GenBank/DDBJ whole genome shotgun (WGS) entry which is preliminary data.</text>
</comment>
<evidence type="ECO:0000256" key="1">
    <source>
        <dbReference type="ARBA" id="ARBA00004956"/>
    </source>
</evidence>
<evidence type="ECO:0000256" key="9">
    <source>
        <dbReference type="ARBA" id="ARBA00023160"/>
    </source>
</evidence>
<comment type="catalytic activity">
    <reaction evidence="10">
        <text>N(6)-carboxybiotinyl-L-lysyl-[protein] + acetyl-CoA = N(6)-biotinyl-L-lysyl-[protein] + malonyl-CoA</text>
        <dbReference type="Rhea" id="RHEA:54728"/>
        <dbReference type="Rhea" id="RHEA-COMP:10505"/>
        <dbReference type="Rhea" id="RHEA-COMP:10506"/>
        <dbReference type="ChEBI" id="CHEBI:57288"/>
        <dbReference type="ChEBI" id="CHEBI:57384"/>
        <dbReference type="ChEBI" id="CHEBI:83144"/>
        <dbReference type="ChEBI" id="CHEBI:83145"/>
        <dbReference type="EC" id="2.1.3.15"/>
    </reaction>
</comment>
<evidence type="ECO:0000256" key="4">
    <source>
        <dbReference type="ARBA" id="ARBA00022679"/>
    </source>
</evidence>
<dbReference type="GO" id="GO:2001295">
    <property type="term" value="P:malonyl-CoA biosynthetic process"/>
    <property type="evidence" value="ECO:0007669"/>
    <property type="project" value="UniProtKB-UniPathway"/>
</dbReference>
<dbReference type="PATRIC" id="fig|1139219.3.peg.964"/>
<dbReference type="NCBIfam" id="TIGR00513">
    <property type="entry name" value="accA"/>
    <property type="match status" value="1"/>
</dbReference>
<reference evidence="12 13" key="1">
    <citation type="submission" date="2013-03" db="EMBL/GenBank/DDBJ databases">
        <title>The Genome Sequence of Enterococcus dispar ATCC_51266 (Illumina only assembly).</title>
        <authorList>
            <consortium name="The Broad Institute Genomics Platform"/>
            <consortium name="The Broad Institute Genome Sequencing Center for Infectious Disease"/>
            <person name="Earl A."/>
            <person name="Russ C."/>
            <person name="Gilmore M."/>
            <person name="Surin D."/>
            <person name="Walker B."/>
            <person name="Young S."/>
            <person name="Zeng Q."/>
            <person name="Gargeya S."/>
            <person name="Fitzgerald M."/>
            <person name="Haas B."/>
            <person name="Abouelleil A."/>
            <person name="Allen A.W."/>
            <person name="Alvarado L."/>
            <person name="Arachchi H.M."/>
            <person name="Berlin A.M."/>
            <person name="Chapman S.B."/>
            <person name="Gainer-Dewar J."/>
            <person name="Goldberg J."/>
            <person name="Griggs A."/>
            <person name="Gujja S."/>
            <person name="Hansen M."/>
            <person name="Howarth C."/>
            <person name="Imamovic A."/>
            <person name="Ireland A."/>
            <person name="Larimer J."/>
            <person name="McCowan C."/>
            <person name="Murphy C."/>
            <person name="Pearson M."/>
            <person name="Poon T.W."/>
            <person name="Priest M."/>
            <person name="Roberts A."/>
            <person name="Saif S."/>
            <person name="Shea T."/>
            <person name="Sisk P."/>
            <person name="Sykes S."/>
            <person name="Wortman J."/>
            <person name="Nusbaum C."/>
            <person name="Birren B."/>
        </authorList>
    </citation>
    <scope>NUCLEOTIDE SEQUENCE [LARGE SCALE GENOMIC DNA]</scope>
    <source>
        <strain evidence="12 13">ATCC 51266</strain>
    </source>
</reference>
<dbReference type="NCBIfam" id="NF041504">
    <property type="entry name" value="AccA_sub"/>
    <property type="match status" value="1"/>
</dbReference>
<evidence type="ECO:0000313" key="12">
    <source>
        <dbReference type="EMBL" id="EOT42638.1"/>
    </source>
</evidence>
<dbReference type="SUPFAM" id="SSF52096">
    <property type="entry name" value="ClpP/crotonase"/>
    <property type="match status" value="1"/>
</dbReference>
<dbReference type="NCBIfam" id="NF004344">
    <property type="entry name" value="PRK05724.1"/>
    <property type="match status" value="1"/>
</dbReference>
<keyword evidence="8" id="KW-0443">Lipid metabolism</keyword>
<dbReference type="InterPro" id="IPR029045">
    <property type="entry name" value="ClpP/crotonase-like_dom_sf"/>
</dbReference>
<keyword evidence="13" id="KW-1185">Reference proteome</keyword>
<name>S1NXP2_9ENTE</name>
<accession>S1NXP2</accession>
<dbReference type="RefSeq" id="WP_016172177.1">
    <property type="nucleotide sequence ID" value="NZ_ASWK01000001.1"/>
</dbReference>
<dbReference type="Proteomes" id="UP000014127">
    <property type="component" value="Unassembled WGS sequence"/>
</dbReference>
<evidence type="ECO:0000256" key="2">
    <source>
        <dbReference type="ARBA" id="ARBA00011883"/>
    </source>
</evidence>
<sequence length="260" mass="28719">MTAAHEIVQLARSKERLSALDFFALIFEDYENLHGDRLFADDEAIVGGVATLDNKPVTVIGIQKGRDLKENLKTNFGSPHPEGYRKALRLMKQAEKFKRPVITFINTAGAYCGIGAEERGEGEAIAKNLLEMSDLKVPIIAIIIGEGGSGGALALAVGDEVWMMEHSIYAILSPEGFASILWKDGSRAHEAAELMKITAQELYDLNIIEKVIAETKDGKGLPQDAIIETMKRDLVTKLAELAQKDTQTLLADRYQRFRKF</sequence>
<evidence type="ECO:0000259" key="11">
    <source>
        <dbReference type="PROSITE" id="PS50989"/>
    </source>
</evidence>
<keyword evidence="6" id="KW-0276">Fatty acid metabolism</keyword>
<keyword evidence="4 12" id="KW-0808">Transferase</keyword>
<feature type="domain" description="CoA carboxyltransferase C-terminal" evidence="11">
    <location>
        <begin position="1"/>
        <end position="240"/>
    </location>
</feature>
<dbReference type="PANTHER" id="PTHR42853:SF3">
    <property type="entry name" value="ACETYL-COENZYME A CARBOXYLASE CARBOXYL TRANSFERASE SUBUNIT ALPHA, CHLOROPLASTIC"/>
    <property type="match status" value="1"/>
</dbReference>
<dbReference type="NCBIfam" id="NF008971">
    <property type="entry name" value="PRK12319.1"/>
    <property type="match status" value="1"/>
</dbReference>
<dbReference type="PRINTS" id="PR01069">
    <property type="entry name" value="ACCCTRFRASEA"/>
</dbReference>
<dbReference type="Gene3D" id="3.90.226.10">
    <property type="entry name" value="2-enoyl-CoA Hydratase, Chain A, domain 1"/>
    <property type="match status" value="1"/>
</dbReference>
<dbReference type="PROSITE" id="PS50989">
    <property type="entry name" value="COA_CT_CTER"/>
    <property type="match status" value="1"/>
</dbReference>
<dbReference type="GO" id="GO:0003989">
    <property type="term" value="F:acetyl-CoA carboxylase activity"/>
    <property type="evidence" value="ECO:0007669"/>
    <property type="project" value="InterPro"/>
</dbReference>
<dbReference type="AlphaFoldDB" id="S1NXP2"/>
<dbReference type="InterPro" id="IPR011763">
    <property type="entry name" value="COA_CT_C"/>
</dbReference>
<keyword evidence="5" id="KW-0547">Nucleotide-binding</keyword>
<proteinExistence type="predicted"/>
<dbReference type="GO" id="GO:0006633">
    <property type="term" value="P:fatty acid biosynthetic process"/>
    <property type="evidence" value="ECO:0007669"/>
    <property type="project" value="UniProtKB-KW"/>
</dbReference>
<dbReference type="OrthoDB" id="9808023at2"/>
<dbReference type="STRING" id="44009.RV01_GL000661"/>
<dbReference type="PANTHER" id="PTHR42853">
    <property type="entry name" value="ACETYL-COENZYME A CARBOXYLASE CARBOXYL TRANSFERASE SUBUNIT ALPHA"/>
    <property type="match status" value="1"/>
</dbReference>
<keyword evidence="9" id="KW-0275">Fatty acid biosynthesis</keyword>
<comment type="pathway">
    <text evidence="1">Lipid metabolism; malonyl-CoA biosynthesis; malonyl-CoA from acetyl-CoA: step 1/1.</text>
</comment>
<dbReference type="eggNOG" id="COG0825">
    <property type="taxonomic scope" value="Bacteria"/>
</dbReference>
<dbReference type="GO" id="GO:0016743">
    <property type="term" value="F:carboxyl- or carbamoyltransferase activity"/>
    <property type="evidence" value="ECO:0007669"/>
    <property type="project" value="InterPro"/>
</dbReference>
<dbReference type="Pfam" id="PF03255">
    <property type="entry name" value="ACCA"/>
    <property type="match status" value="1"/>
</dbReference>
<evidence type="ECO:0000256" key="5">
    <source>
        <dbReference type="ARBA" id="ARBA00022741"/>
    </source>
</evidence>
<dbReference type="EC" id="2.1.3.15" evidence="2"/>
<keyword evidence="7" id="KW-0067">ATP-binding</keyword>
<keyword evidence="3" id="KW-0444">Lipid biosynthesis</keyword>
<protein>
    <recommendedName>
        <fullName evidence="2">acetyl-CoA carboxytransferase</fullName>
        <ecNumber evidence="2">2.1.3.15</ecNumber>
    </recommendedName>
</protein>
<dbReference type="HOGENOM" id="CLU_015486_0_2_9"/>
<dbReference type="InterPro" id="IPR001095">
    <property type="entry name" value="Acetyl_CoA_COase_a_su"/>
</dbReference>
<dbReference type="UniPathway" id="UPA00655">
    <property type="reaction ID" value="UER00711"/>
</dbReference>
<evidence type="ECO:0000256" key="6">
    <source>
        <dbReference type="ARBA" id="ARBA00022832"/>
    </source>
</evidence>
<dbReference type="EMBL" id="AHYR01000004">
    <property type="protein sequence ID" value="EOT42638.1"/>
    <property type="molecule type" value="Genomic_DNA"/>
</dbReference>
<evidence type="ECO:0000313" key="13">
    <source>
        <dbReference type="Proteomes" id="UP000014127"/>
    </source>
</evidence>
<evidence type="ECO:0000256" key="10">
    <source>
        <dbReference type="ARBA" id="ARBA00049152"/>
    </source>
</evidence>
<dbReference type="GO" id="GO:0005524">
    <property type="term" value="F:ATP binding"/>
    <property type="evidence" value="ECO:0007669"/>
    <property type="project" value="UniProtKB-KW"/>
</dbReference>
<dbReference type="GO" id="GO:0009317">
    <property type="term" value="C:acetyl-CoA carboxylase complex"/>
    <property type="evidence" value="ECO:0007669"/>
    <property type="project" value="InterPro"/>
</dbReference>
<organism evidence="12 13">
    <name type="scientific">Enterococcus dispar ATCC 51266</name>
    <dbReference type="NCBI Taxonomy" id="1139219"/>
    <lineage>
        <taxon>Bacteria</taxon>
        <taxon>Bacillati</taxon>
        <taxon>Bacillota</taxon>
        <taxon>Bacilli</taxon>
        <taxon>Lactobacillales</taxon>
        <taxon>Enterococcaceae</taxon>
        <taxon>Enterococcus</taxon>
    </lineage>
</organism>